<dbReference type="RefSeq" id="WP_367595086.1">
    <property type="nucleotide sequence ID" value="NZ_JBFMVT010000002.1"/>
</dbReference>
<evidence type="ECO:0000256" key="1">
    <source>
        <dbReference type="SAM" id="SignalP"/>
    </source>
</evidence>
<evidence type="ECO:0008006" key="4">
    <source>
        <dbReference type="Google" id="ProtNLM"/>
    </source>
</evidence>
<reference evidence="2 3" key="1">
    <citation type="submission" date="2024-07" db="EMBL/GenBank/DDBJ databases">
        <authorList>
            <person name="Wang L."/>
        </authorList>
    </citation>
    <scope>NUCLEOTIDE SEQUENCE [LARGE SCALE GENOMIC DNA]</scope>
    <source>
        <strain evidence="2 3">WL359</strain>
    </source>
</reference>
<comment type="caution">
    <text evidence="2">The sequence shown here is derived from an EMBL/GenBank/DDBJ whole genome shotgun (WGS) entry which is preliminary data.</text>
</comment>
<dbReference type="EMBL" id="JBFMVT010000002">
    <property type="protein sequence ID" value="MEW7312911.1"/>
    <property type="molecule type" value="Genomic_DNA"/>
</dbReference>
<evidence type="ECO:0000313" key="3">
    <source>
        <dbReference type="Proteomes" id="UP001555342"/>
    </source>
</evidence>
<feature type="chain" id="PRO_5047340578" description="Lipoprotein" evidence="1">
    <location>
        <begin position="22"/>
        <end position="139"/>
    </location>
</feature>
<accession>A0ABV3NU11</accession>
<organism evidence="2 3">
    <name type="scientific">Buttiauxella gaviniae</name>
    <dbReference type="NCBI Taxonomy" id="82990"/>
    <lineage>
        <taxon>Bacteria</taxon>
        <taxon>Pseudomonadati</taxon>
        <taxon>Pseudomonadota</taxon>
        <taxon>Gammaproteobacteria</taxon>
        <taxon>Enterobacterales</taxon>
        <taxon>Enterobacteriaceae</taxon>
        <taxon>Buttiauxella</taxon>
    </lineage>
</organism>
<name>A0ABV3NU11_9ENTR</name>
<evidence type="ECO:0000313" key="2">
    <source>
        <dbReference type="EMBL" id="MEW7312911.1"/>
    </source>
</evidence>
<gene>
    <name evidence="2" type="ORF">AB1E22_09340</name>
</gene>
<protein>
    <recommendedName>
        <fullName evidence="4">Lipoprotein</fullName>
    </recommendedName>
</protein>
<keyword evidence="3" id="KW-1185">Reference proteome</keyword>
<proteinExistence type="predicted"/>
<keyword evidence="1" id="KW-0732">Signal</keyword>
<feature type="signal peptide" evidence="1">
    <location>
        <begin position="1"/>
        <end position="21"/>
    </location>
</feature>
<dbReference type="Proteomes" id="UP001555342">
    <property type="component" value="Unassembled WGS sequence"/>
</dbReference>
<sequence>MLNLRVIFIPCLLCLSACTLLSPKAEYIPDNGVLKDAIVGMPYFSKISIVRGRVFGGVERKAGIIEPNDSGIFLRNCLLPSWMITENTRDTKDHNCVEVYGTPTKPGIININISSGMYGHMFAPASEFSKDYTLTVVNP</sequence>